<dbReference type="Proteomes" id="UP000191500">
    <property type="component" value="Unassembled WGS sequence"/>
</dbReference>
<gene>
    <name evidence="1" type="ORF">PENCOP_c010G07119</name>
</gene>
<dbReference type="InterPro" id="IPR002495">
    <property type="entry name" value="Glyco_trans_8"/>
</dbReference>
<dbReference type="PANTHER" id="PTHR11183">
    <property type="entry name" value="GLYCOGENIN SUBFAMILY MEMBER"/>
    <property type="match status" value="1"/>
</dbReference>
<sequence length="405" mass="45702">MLFFFSSIECSVHLHRGAADNTIERFPISEGLARCSIPHIPYISPISFISSTSLHMFHSRRSSRNLYPCPKKLQSNQMTNQHQSPSPPKRIWASLITNMSYLPGLLTLHHSLNHPSPDQSSQPPADQGTKYPFIAFYTSTFPAEGLKILQSRNIPSQWVPSVTPASTRSYTKDPRFLETWNKLVVFSLEQYERVVLLDGDILVRRNMDSLMELPLDEPEANGSRVFAAAHACACNPMKKSHYPANWVPSNCAYTTQHSTPDEAQSVAPPPDSGVGMLNSGVLVVRPSARVYGEITAALQETERIARYVFPDQDLLSDVFAGRWAALPYVYNGLKTLRIGGVHDCIWRDSEVRAVHYIFATKPWHEEVEDGDLSGLDETGVWWWRANWERMRLEREVGVLDKFSGS</sequence>
<proteinExistence type="predicted"/>
<dbReference type="STRING" id="36646.A0A1V6UFT8"/>
<comment type="caution">
    <text evidence="1">The sequence shown here is derived from an EMBL/GenBank/DDBJ whole genome shotgun (WGS) entry which is preliminary data.</text>
</comment>
<organism evidence="1 2">
    <name type="scientific">Penicillium coprophilum</name>
    <dbReference type="NCBI Taxonomy" id="36646"/>
    <lineage>
        <taxon>Eukaryota</taxon>
        <taxon>Fungi</taxon>
        <taxon>Dikarya</taxon>
        <taxon>Ascomycota</taxon>
        <taxon>Pezizomycotina</taxon>
        <taxon>Eurotiomycetes</taxon>
        <taxon>Eurotiomycetidae</taxon>
        <taxon>Eurotiales</taxon>
        <taxon>Aspergillaceae</taxon>
        <taxon>Penicillium</taxon>
    </lineage>
</organism>
<dbReference type="GO" id="GO:0016757">
    <property type="term" value="F:glycosyltransferase activity"/>
    <property type="evidence" value="ECO:0007669"/>
    <property type="project" value="InterPro"/>
</dbReference>
<protein>
    <submittedName>
        <fullName evidence="1">Uncharacterized protein</fullName>
    </submittedName>
</protein>
<dbReference type="AlphaFoldDB" id="A0A1V6UFT8"/>
<evidence type="ECO:0000313" key="1">
    <source>
        <dbReference type="EMBL" id="OQE37297.1"/>
    </source>
</evidence>
<name>A0A1V6UFT8_9EURO</name>
<reference evidence="2" key="1">
    <citation type="journal article" date="2017" name="Nat. Microbiol.">
        <title>Global analysis of biosynthetic gene clusters reveals vast potential of secondary metabolite production in Penicillium species.</title>
        <authorList>
            <person name="Nielsen J.C."/>
            <person name="Grijseels S."/>
            <person name="Prigent S."/>
            <person name="Ji B."/>
            <person name="Dainat J."/>
            <person name="Nielsen K.F."/>
            <person name="Frisvad J.C."/>
            <person name="Workman M."/>
            <person name="Nielsen J."/>
        </authorList>
    </citation>
    <scope>NUCLEOTIDE SEQUENCE [LARGE SCALE GENOMIC DNA]</scope>
    <source>
        <strain evidence="2">IBT 31321</strain>
    </source>
</reference>
<accession>A0A1V6UFT8</accession>
<dbReference type="EMBL" id="MDDG01000010">
    <property type="protein sequence ID" value="OQE37297.1"/>
    <property type="molecule type" value="Genomic_DNA"/>
</dbReference>
<keyword evidence="2" id="KW-1185">Reference proteome</keyword>
<dbReference type="InterPro" id="IPR029044">
    <property type="entry name" value="Nucleotide-diphossugar_trans"/>
</dbReference>
<evidence type="ECO:0000313" key="2">
    <source>
        <dbReference type="Proteomes" id="UP000191500"/>
    </source>
</evidence>
<dbReference type="InterPro" id="IPR050587">
    <property type="entry name" value="GNT1/Glycosyltrans_8"/>
</dbReference>
<dbReference type="SUPFAM" id="SSF53448">
    <property type="entry name" value="Nucleotide-diphospho-sugar transferases"/>
    <property type="match status" value="1"/>
</dbReference>
<dbReference type="Pfam" id="PF01501">
    <property type="entry name" value="Glyco_transf_8"/>
    <property type="match status" value="1"/>
</dbReference>
<dbReference type="Gene3D" id="3.90.550.10">
    <property type="entry name" value="Spore Coat Polysaccharide Biosynthesis Protein SpsA, Chain A"/>
    <property type="match status" value="1"/>
</dbReference>